<evidence type="ECO:0000313" key="4">
    <source>
        <dbReference type="EMBL" id="GIP60108.1"/>
    </source>
</evidence>
<evidence type="ECO:0000313" key="5">
    <source>
        <dbReference type="Proteomes" id="UP000681290"/>
    </source>
</evidence>
<proteinExistence type="inferred from homology"/>
<gene>
    <name evidence="4" type="primary">moaD</name>
    <name evidence="4" type="ORF">J15TS10_39220</name>
</gene>
<dbReference type="InterPro" id="IPR016155">
    <property type="entry name" value="Mopterin_synth/thiamin_S_b"/>
</dbReference>
<dbReference type="InterPro" id="IPR003749">
    <property type="entry name" value="ThiS/MoaD-like"/>
</dbReference>
<keyword evidence="1" id="KW-0547">Nucleotide-binding</keyword>
<dbReference type="Gene3D" id="3.10.20.30">
    <property type="match status" value="1"/>
</dbReference>
<organism evidence="4 5">
    <name type="scientific">Paenibacillus woosongensis</name>
    <dbReference type="NCBI Taxonomy" id="307580"/>
    <lineage>
        <taxon>Bacteria</taxon>
        <taxon>Bacillati</taxon>
        <taxon>Bacillota</taxon>
        <taxon>Bacilli</taxon>
        <taxon>Bacillales</taxon>
        <taxon>Paenibacillaceae</taxon>
        <taxon>Paenibacillus</taxon>
    </lineage>
</organism>
<keyword evidence="5" id="KW-1185">Reference proteome</keyword>
<dbReference type="SUPFAM" id="SSF54285">
    <property type="entry name" value="MoaD/ThiS"/>
    <property type="match status" value="1"/>
</dbReference>
<dbReference type="Pfam" id="PF02597">
    <property type="entry name" value="ThiS"/>
    <property type="match status" value="1"/>
</dbReference>
<comment type="caution">
    <text evidence="4">The sequence shown here is derived from an EMBL/GenBank/DDBJ whole genome shotgun (WGS) entry which is preliminary data.</text>
</comment>
<protein>
    <recommendedName>
        <fullName evidence="3">Molybdopterin synthase sulfur carrier subunit</fullName>
    </recommendedName>
</protein>
<dbReference type="PANTHER" id="PTHR33359">
    <property type="entry name" value="MOLYBDOPTERIN SYNTHASE SULFUR CARRIER SUBUNIT"/>
    <property type="match status" value="1"/>
</dbReference>
<dbReference type="InterPro" id="IPR012675">
    <property type="entry name" value="Beta-grasp_dom_sf"/>
</dbReference>
<dbReference type="InterPro" id="IPR010038">
    <property type="entry name" value="MoaD_arc-typ"/>
</dbReference>
<reference evidence="4 5" key="1">
    <citation type="submission" date="2021-03" db="EMBL/GenBank/DDBJ databases">
        <title>Antimicrobial resistance genes in bacteria isolated from Japanese honey, and their potential for conferring macrolide and lincosamide resistance in the American foulbrood pathogen Paenibacillus larvae.</title>
        <authorList>
            <person name="Okamoto M."/>
            <person name="Kumagai M."/>
            <person name="Kanamori H."/>
            <person name="Takamatsu D."/>
        </authorList>
    </citation>
    <scope>NUCLEOTIDE SEQUENCE [LARGE SCALE GENOMIC DNA]</scope>
    <source>
        <strain evidence="4 5">J15TS10</strain>
    </source>
</reference>
<dbReference type="NCBIfam" id="TIGR01682">
    <property type="entry name" value="moaD"/>
    <property type="match status" value="1"/>
</dbReference>
<evidence type="ECO:0000256" key="2">
    <source>
        <dbReference type="ARBA" id="ARBA00024200"/>
    </source>
</evidence>
<accession>A0ABQ4MW12</accession>
<dbReference type="CDD" id="cd00754">
    <property type="entry name" value="Ubl_MoaD"/>
    <property type="match status" value="1"/>
</dbReference>
<comment type="similarity">
    <text evidence="2">Belongs to the MoaD family.</text>
</comment>
<dbReference type="InterPro" id="IPR044672">
    <property type="entry name" value="MOCS2A"/>
</dbReference>
<dbReference type="EMBL" id="BOSM01000007">
    <property type="protein sequence ID" value="GIP60108.1"/>
    <property type="molecule type" value="Genomic_DNA"/>
</dbReference>
<dbReference type="Proteomes" id="UP000681290">
    <property type="component" value="Unassembled WGS sequence"/>
</dbReference>
<dbReference type="NCBIfam" id="TIGR01687">
    <property type="entry name" value="moaD_arch"/>
    <property type="match status" value="1"/>
</dbReference>
<evidence type="ECO:0000256" key="1">
    <source>
        <dbReference type="ARBA" id="ARBA00022741"/>
    </source>
</evidence>
<dbReference type="PANTHER" id="PTHR33359:SF1">
    <property type="entry name" value="MOLYBDOPTERIN SYNTHASE SULFUR CARRIER SUBUNIT"/>
    <property type="match status" value="1"/>
</dbReference>
<name>A0ABQ4MW12_9BACL</name>
<dbReference type="RefSeq" id="WP_213593443.1">
    <property type="nucleotide sequence ID" value="NZ_BOSM01000007.1"/>
</dbReference>
<sequence length="77" mass="8776">MIRVLYFAGLRDLTGKAEELIDRPEWTVRELMDWAKAVYPEFNHRTVFVAVNEEYAQQEHVILAGDTIAMIPPVSGG</sequence>
<evidence type="ECO:0000256" key="3">
    <source>
        <dbReference type="ARBA" id="ARBA00024247"/>
    </source>
</evidence>